<dbReference type="PANTHER" id="PTHR31170">
    <property type="entry name" value="BNAC04G53230D PROTEIN"/>
    <property type="match status" value="1"/>
</dbReference>
<dbReference type="EMBL" id="CAEKKB010000006">
    <property type="protein sequence ID" value="CAB4315116.1"/>
    <property type="molecule type" value="Genomic_DNA"/>
</dbReference>
<keyword evidence="4" id="KW-1185">Reference proteome</keyword>
<evidence type="ECO:0000313" key="3">
    <source>
        <dbReference type="EMBL" id="CAB4315116.1"/>
    </source>
</evidence>
<feature type="transmembrane region" description="Helical" evidence="2">
    <location>
        <begin position="472"/>
        <end position="496"/>
    </location>
</feature>
<dbReference type="Proteomes" id="UP000507245">
    <property type="component" value="Unassembled WGS sequence"/>
</dbReference>
<dbReference type="Pfam" id="PF03140">
    <property type="entry name" value="DUF247"/>
    <property type="match status" value="1"/>
</dbReference>
<keyword evidence="2" id="KW-1133">Transmembrane helix</keyword>
<organism evidence="3 4">
    <name type="scientific">Prunus armeniaca</name>
    <name type="common">Apricot</name>
    <name type="synonym">Armeniaca vulgaris</name>
    <dbReference type="NCBI Taxonomy" id="36596"/>
    <lineage>
        <taxon>Eukaryota</taxon>
        <taxon>Viridiplantae</taxon>
        <taxon>Streptophyta</taxon>
        <taxon>Embryophyta</taxon>
        <taxon>Tracheophyta</taxon>
        <taxon>Spermatophyta</taxon>
        <taxon>Magnoliopsida</taxon>
        <taxon>eudicotyledons</taxon>
        <taxon>Gunneridae</taxon>
        <taxon>Pentapetalae</taxon>
        <taxon>rosids</taxon>
        <taxon>fabids</taxon>
        <taxon>Rosales</taxon>
        <taxon>Rosaceae</taxon>
        <taxon>Amygdaloideae</taxon>
        <taxon>Amygdaleae</taxon>
        <taxon>Prunus</taxon>
    </lineage>
</organism>
<name>A0A6J5XME9_PRUAR</name>
<feature type="region of interest" description="Disordered" evidence="1">
    <location>
        <begin position="1"/>
        <end position="31"/>
    </location>
</feature>
<feature type="compositionally biased region" description="Low complexity" evidence="1">
    <location>
        <begin position="1"/>
        <end position="13"/>
    </location>
</feature>
<reference evidence="4" key="1">
    <citation type="journal article" date="2020" name="Genome Biol.">
        <title>Gamete binning: chromosome-level and haplotype-resolved genome assembly enabled by high-throughput single-cell sequencing of gamete genomes.</title>
        <authorList>
            <person name="Campoy J.A."/>
            <person name="Sun H."/>
            <person name="Goel M."/>
            <person name="Jiao W.-B."/>
            <person name="Folz-Donahue K."/>
            <person name="Wang N."/>
            <person name="Rubio M."/>
            <person name="Liu C."/>
            <person name="Kukat C."/>
            <person name="Ruiz D."/>
            <person name="Huettel B."/>
            <person name="Schneeberger K."/>
        </authorList>
    </citation>
    <scope>NUCLEOTIDE SEQUENCE [LARGE SCALE GENOMIC DNA]</scope>
    <source>
        <strain evidence="4">cv. Rojo Pasion</strain>
    </source>
</reference>
<evidence type="ECO:0000256" key="1">
    <source>
        <dbReference type="SAM" id="MobiDB-lite"/>
    </source>
</evidence>
<evidence type="ECO:0000256" key="2">
    <source>
        <dbReference type="SAM" id="Phobius"/>
    </source>
</evidence>
<keyword evidence="2" id="KW-0812">Transmembrane</keyword>
<dbReference type="AlphaFoldDB" id="A0A6J5XME9"/>
<dbReference type="InterPro" id="IPR004158">
    <property type="entry name" value="DUF247_pln"/>
</dbReference>
<evidence type="ECO:0000313" key="4">
    <source>
        <dbReference type="Proteomes" id="UP000507245"/>
    </source>
</evidence>
<proteinExistence type="predicted"/>
<accession>A0A6J5XME9</accession>
<keyword evidence="2" id="KW-0472">Membrane</keyword>
<protein>
    <submittedName>
        <fullName evidence="3">Uncharacterized protein</fullName>
    </submittedName>
</protein>
<dbReference type="PANTHER" id="PTHR31170:SF25">
    <property type="entry name" value="BNAA09G04570D PROTEIN"/>
    <property type="match status" value="1"/>
</dbReference>
<gene>
    <name evidence="3" type="ORF">ORAREDHAP_LOCUS39707</name>
</gene>
<sequence>MGEAGKAGKNAAEMSESGDEGESAEIIGSREEIKGTRRASYERQWSIKWPADTFDEVATFDNLSIFHVPNKLRKVDDNAYGHWRIQKIFSGGAILTNCTSLRLTRSASAYSPRIISIGPYHRKKGNHELVTMIEHKGRYMRYFFDQIKDPQESLQVPLEFHFPVYNLDTMVRRSYAGGARDHDAESLEHMVSFDGIFILELFLRYDQYCKKVPLIDQSDAIFNNGWMIPALRRDLALLENQIPFFVLQELYDVVKPRIVNYKPPHSITCLALNFFEPMKEKEMIKDEPEGTEYKHLLDLLHKLYHPASCLLKNEPRSNFENWGFDFCACDLLEAGVEFLCNSDHSYNITFTKGVMRIPQVYIDDRTTSLLRNLIAYEQCSLSSKQHITSYAILMKSLIRSPHDVTLLREQGIMNQNWIKDEEYLTYFNGILDEVVVKDFCFGKLCKQVNAYASKYWFRRRVRCLYNTYFSTAWSMISFVAAVCLFVLTIAQTYFAMHQAHQ</sequence>
<dbReference type="OrthoDB" id="672127at2759"/>